<evidence type="ECO:0000313" key="2">
    <source>
        <dbReference type="Proteomes" id="UP001157502"/>
    </source>
</evidence>
<dbReference type="Proteomes" id="UP001157502">
    <property type="component" value="Chromosome 28"/>
</dbReference>
<reference evidence="1" key="1">
    <citation type="submission" date="2021-05" db="EMBL/GenBank/DDBJ databases">
        <authorList>
            <person name="Pan Q."/>
            <person name="Jouanno E."/>
            <person name="Zahm M."/>
            <person name="Klopp C."/>
            <person name="Cabau C."/>
            <person name="Louis A."/>
            <person name="Berthelot C."/>
            <person name="Parey E."/>
            <person name="Roest Crollius H."/>
            <person name="Montfort J."/>
            <person name="Robinson-Rechavi M."/>
            <person name="Bouchez O."/>
            <person name="Lampietro C."/>
            <person name="Lopez Roques C."/>
            <person name="Donnadieu C."/>
            <person name="Postlethwait J."/>
            <person name="Bobe J."/>
            <person name="Dillon D."/>
            <person name="Chandos A."/>
            <person name="von Hippel F."/>
            <person name="Guiguen Y."/>
        </authorList>
    </citation>
    <scope>NUCLEOTIDE SEQUENCE</scope>
    <source>
        <strain evidence="1">YG-Jan2019</strain>
    </source>
</reference>
<accession>A0ACC2FGP7</accession>
<proteinExistence type="predicted"/>
<comment type="caution">
    <text evidence="1">The sequence shown here is derived from an EMBL/GenBank/DDBJ whole genome shotgun (WGS) entry which is preliminary data.</text>
</comment>
<organism evidence="1 2">
    <name type="scientific">Dallia pectoralis</name>
    <name type="common">Alaska blackfish</name>
    <dbReference type="NCBI Taxonomy" id="75939"/>
    <lineage>
        <taxon>Eukaryota</taxon>
        <taxon>Metazoa</taxon>
        <taxon>Chordata</taxon>
        <taxon>Craniata</taxon>
        <taxon>Vertebrata</taxon>
        <taxon>Euteleostomi</taxon>
        <taxon>Actinopterygii</taxon>
        <taxon>Neopterygii</taxon>
        <taxon>Teleostei</taxon>
        <taxon>Protacanthopterygii</taxon>
        <taxon>Esociformes</taxon>
        <taxon>Umbridae</taxon>
        <taxon>Dallia</taxon>
    </lineage>
</organism>
<gene>
    <name evidence="1" type="ORF">DPEC_G00300880</name>
</gene>
<sequence>MRRSICITQTWTSTSASRGGTEAPTWSRRSNGRHVCPKDARTAAEEPLARREIRKRRCWRIRRWWWTRHPKQQTLLEQTLFGMCRPAFSGPYNCSTIYNRVPANSDLKAYCGTATIKLEVNLCTALWAGFDPLSLALNGEHNMNQCLGVIDSSVDPPLIRYQLPVNDSRENPCRQSLQILDDVPDPAGPFASFSSVQSVVINGYIDTPGASEGEVSYATDLYYQFSCRYPLEYLLNNTKVVSSSVAVAMSEKNGSFINTLSMRVFNDSGYSYPLVVPPAGLGLRTKIYVEVKATNLTGKYVNCCFLLGLNILLDHCFATPSLYNSTDNEVFNFFTGCNVDPQTSVVLNGVSKNSRFSFEAFRFVLHKNLDKSSIYLHCIVRMCEPSKCLELFNSCPNGRRKRSLEPFGSESTGSATLSVGPIYSGREEKSSDALPYGSGSLESGVDRPTYSGLLMGIVLGITAIWSMGPTQLADGSLSAS</sequence>
<evidence type="ECO:0000313" key="1">
    <source>
        <dbReference type="EMBL" id="KAJ7990492.1"/>
    </source>
</evidence>
<protein>
    <submittedName>
        <fullName evidence="1">Uncharacterized protein</fullName>
    </submittedName>
</protein>
<keyword evidence="2" id="KW-1185">Reference proteome</keyword>
<dbReference type="EMBL" id="CM055755">
    <property type="protein sequence ID" value="KAJ7990492.1"/>
    <property type="molecule type" value="Genomic_DNA"/>
</dbReference>
<name>A0ACC2FGP7_DALPE</name>